<dbReference type="Proteomes" id="UP000712281">
    <property type="component" value="Unassembled WGS sequence"/>
</dbReference>
<name>A0A8S9J4H2_BRACR</name>
<comment type="caution">
    <text evidence="2">The sequence shown here is derived from an EMBL/GenBank/DDBJ whole genome shotgun (WGS) entry which is preliminary data.</text>
</comment>
<protein>
    <submittedName>
        <fullName evidence="2">Uncharacterized protein</fullName>
    </submittedName>
</protein>
<dbReference type="EMBL" id="QGKW02001660">
    <property type="protein sequence ID" value="KAF2577004.1"/>
    <property type="molecule type" value="Genomic_DNA"/>
</dbReference>
<dbReference type="AlphaFoldDB" id="A0A8S9J4H2"/>
<evidence type="ECO:0000313" key="3">
    <source>
        <dbReference type="Proteomes" id="UP000712281"/>
    </source>
</evidence>
<feature type="region of interest" description="Disordered" evidence="1">
    <location>
        <begin position="62"/>
        <end position="86"/>
    </location>
</feature>
<sequence length="86" mass="9470">MFSSHRPRNLHCGALTILSFLHPRCRRSRLPSRIPIAFPTRSIRKRDGSGQDREIPVVLQVPAGSPEGGAGVSSPVSLRPSFRARN</sequence>
<accession>A0A8S9J4H2</accession>
<evidence type="ECO:0000313" key="2">
    <source>
        <dbReference type="EMBL" id="KAF2577004.1"/>
    </source>
</evidence>
<gene>
    <name evidence="2" type="ORF">F2Q68_00004159</name>
</gene>
<proteinExistence type="predicted"/>
<evidence type="ECO:0000256" key="1">
    <source>
        <dbReference type="SAM" id="MobiDB-lite"/>
    </source>
</evidence>
<reference evidence="2" key="1">
    <citation type="submission" date="2019-12" db="EMBL/GenBank/DDBJ databases">
        <title>Genome sequencing and annotation of Brassica cretica.</title>
        <authorList>
            <person name="Studholme D.J."/>
            <person name="Sarris P.F."/>
        </authorList>
    </citation>
    <scope>NUCLEOTIDE SEQUENCE</scope>
    <source>
        <strain evidence="2">PFS-001/15</strain>
        <tissue evidence="2">Leaf</tissue>
    </source>
</reference>
<organism evidence="2 3">
    <name type="scientific">Brassica cretica</name>
    <name type="common">Mustard</name>
    <dbReference type="NCBI Taxonomy" id="69181"/>
    <lineage>
        <taxon>Eukaryota</taxon>
        <taxon>Viridiplantae</taxon>
        <taxon>Streptophyta</taxon>
        <taxon>Embryophyta</taxon>
        <taxon>Tracheophyta</taxon>
        <taxon>Spermatophyta</taxon>
        <taxon>Magnoliopsida</taxon>
        <taxon>eudicotyledons</taxon>
        <taxon>Gunneridae</taxon>
        <taxon>Pentapetalae</taxon>
        <taxon>rosids</taxon>
        <taxon>malvids</taxon>
        <taxon>Brassicales</taxon>
        <taxon>Brassicaceae</taxon>
        <taxon>Brassiceae</taxon>
        <taxon>Brassica</taxon>
    </lineage>
</organism>